<dbReference type="InterPro" id="IPR045851">
    <property type="entry name" value="AMP-bd_C_sf"/>
</dbReference>
<organism evidence="5 6">
    <name type="scientific">Desulfosporosinus fructosivorans</name>
    <dbReference type="NCBI Taxonomy" id="2018669"/>
    <lineage>
        <taxon>Bacteria</taxon>
        <taxon>Bacillati</taxon>
        <taxon>Bacillota</taxon>
        <taxon>Clostridia</taxon>
        <taxon>Eubacteriales</taxon>
        <taxon>Desulfitobacteriaceae</taxon>
        <taxon>Desulfosporosinus</taxon>
    </lineage>
</organism>
<evidence type="ECO:0000259" key="3">
    <source>
        <dbReference type="Pfam" id="PF00501"/>
    </source>
</evidence>
<dbReference type="SUPFAM" id="SSF56801">
    <property type="entry name" value="Acetyl-CoA synthetase-like"/>
    <property type="match status" value="1"/>
</dbReference>
<dbReference type="InterPro" id="IPR020845">
    <property type="entry name" value="AMP-binding_CS"/>
</dbReference>
<dbReference type="PANTHER" id="PTHR43201:SF5">
    <property type="entry name" value="MEDIUM-CHAIN ACYL-COA LIGASE ACSF2, MITOCHONDRIAL"/>
    <property type="match status" value="1"/>
</dbReference>
<proteinExistence type="inferred from homology"/>
<evidence type="ECO:0000313" key="6">
    <source>
        <dbReference type="Proteomes" id="UP000298460"/>
    </source>
</evidence>
<dbReference type="Pfam" id="PF13193">
    <property type="entry name" value="AMP-binding_C"/>
    <property type="match status" value="1"/>
</dbReference>
<dbReference type="EMBL" id="SPQQ01000002">
    <property type="protein sequence ID" value="TGE39268.1"/>
    <property type="molecule type" value="Genomic_DNA"/>
</dbReference>
<dbReference type="RefSeq" id="WP_135545763.1">
    <property type="nucleotide sequence ID" value="NZ_SPQQ01000002.1"/>
</dbReference>
<evidence type="ECO:0000256" key="1">
    <source>
        <dbReference type="ARBA" id="ARBA00006432"/>
    </source>
</evidence>
<dbReference type="Gene3D" id="3.40.50.12780">
    <property type="entry name" value="N-terminal domain of ligase-like"/>
    <property type="match status" value="1"/>
</dbReference>
<evidence type="ECO:0000313" key="5">
    <source>
        <dbReference type="EMBL" id="TGE39268.1"/>
    </source>
</evidence>
<dbReference type="Pfam" id="PF00501">
    <property type="entry name" value="AMP-binding"/>
    <property type="match status" value="1"/>
</dbReference>
<dbReference type="AlphaFoldDB" id="A0A4Z0R8Z7"/>
<dbReference type="NCBIfam" id="NF004758">
    <property type="entry name" value="PRK06087.1"/>
    <property type="match status" value="1"/>
</dbReference>
<dbReference type="PROSITE" id="PS00455">
    <property type="entry name" value="AMP_BINDING"/>
    <property type="match status" value="1"/>
</dbReference>
<dbReference type="InterPro" id="IPR025110">
    <property type="entry name" value="AMP-bd_C"/>
</dbReference>
<dbReference type="Proteomes" id="UP000298460">
    <property type="component" value="Unassembled WGS sequence"/>
</dbReference>
<evidence type="ECO:0000256" key="2">
    <source>
        <dbReference type="ARBA" id="ARBA00022598"/>
    </source>
</evidence>
<dbReference type="InterPro" id="IPR042099">
    <property type="entry name" value="ANL_N_sf"/>
</dbReference>
<gene>
    <name evidence="5" type="ORF">E4K67_07460</name>
</gene>
<evidence type="ECO:0000259" key="4">
    <source>
        <dbReference type="Pfam" id="PF13193"/>
    </source>
</evidence>
<accession>A0A4Z0R8Z7</accession>
<dbReference type="InterPro" id="IPR000873">
    <property type="entry name" value="AMP-dep_synth/lig_dom"/>
</dbReference>
<dbReference type="FunFam" id="3.30.300.30:FF:000008">
    <property type="entry name" value="2,3-dihydroxybenzoate-AMP ligase"/>
    <property type="match status" value="1"/>
</dbReference>
<protein>
    <submittedName>
        <fullName evidence="5">Medium-chain fatty-acid--CoA ligase</fullName>
    </submittedName>
</protein>
<feature type="domain" description="AMP-binding enzyme C-terminal" evidence="4">
    <location>
        <begin position="451"/>
        <end position="528"/>
    </location>
</feature>
<feature type="domain" description="AMP-dependent synthetase/ligase" evidence="3">
    <location>
        <begin position="38"/>
        <end position="400"/>
    </location>
</feature>
<dbReference type="PANTHER" id="PTHR43201">
    <property type="entry name" value="ACYL-COA SYNTHETASE"/>
    <property type="match status" value="1"/>
</dbReference>
<dbReference type="GO" id="GO:0031956">
    <property type="term" value="F:medium-chain fatty acid-CoA ligase activity"/>
    <property type="evidence" value="ECO:0007669"/>
    <property type="project" value="TreeGrafter"/>
</dbReference>
<keyword evidence="6" id="KW-1185">Reference proteome</keyword>
<keyword evidence="2 5" id="KW-0436">Ligase</keyword>
<comment type="similarity">
    <text evidence="1">Belongs to the ATP-dependent AMP-binding enzyme family.</text>
</comment>
<reference evidence="5 6" key="1">
    <citation type="submission" date="2019-03" db="EMBL/GenBank/DDBJ databases">
        <title>Draft Genome Sequence of Desulfosporosinus fructosivorans Strain 63.6F, Isolated from Marine Sediment in the Baltic Sea.</title>
        <authorList>
            <person name="Hausmann B."/>
            <person name="Vandieken V."/>
            <person name="Pjevac P."/>
            <person name="Schreck K."/>
            <person name="Herbold C.W."/>
            <person name="Loy A."/>
        </authorList>
    </citation>
    <scope>NUCLEOTIDE SEQUENCE [LARGE SCALE GENOMIC DNA]</scope>
    <source>
        <strain evidence="5 6">63.6F</strain>
    </source>
</reference>
<dbReference type="OrthoDB" id="9778383at2"/>
<name>A0A4Z0R8Z7_9FIRM</name>
<dbReference type="GO" id="GO:0006631">
    <property type="term" value="P:fatty acid metabolic process"/>
    <property type="evidence" value="ECO:0007669"/>
    <property type="project" value="TreeGrafter"/>
</dbReference>
<comment type="caution">
    <text evidence="5">The sequence shown here is derived from an EMBL/GenBank/DDBJ whole genome shotgun (WGS) entry which is preliminary data.</text>
</comment>
<sequence length="547" mass="60429">MQAHKTRINEQRKKEYREKGYWGDATLLDYWKMSVLSAPAKIAVIDFQGKSYTYAELDLAAGKVASYLKEAGVVPGDFVSLQLPGWSEFTVVYIACLKVGAVVNPLMPSFRRGELTHKLNKCRSKVLFIPGTFRNFNHIALAQELLDKIATLQRVVVVAKENKDIQSEFDTLENIIASYPPLEKCATVSADDVAVVLFTSGTESYAKGVMLTHNNLAANKKGFINRLKFSSIDVMMMPVPLAHATGLMYGVTIPLLLGAKSVLLDKFSAENCLTLIEREKCTCGMGPTTIVHDILSLLKKQSYDISSLRYLLCGGAPIPRKISEDAMHLGIKLLSVYGATESAPHCIVPEDAPLEKVITTDGTPIPGVEIRVVDKLHRPVPLGVEGEESSRGPNVFVGYLGEPELTESALDEDGWYYSGDLGVMDNDGYLRITGRKKDIIIRGGENISSVEVENILARYPNIREAGVVGMSDERLGERICAYVVPENFAEKIGLQDIQGLFVQMGVSKCKCPERIEILDKLPKTESGKIKKYLLRKEIEEKLKVFSC</sequence>
<dbReference type="Gene3D" id="3.30.300.30">
    <property type="match status" value="1"/>
</dbReference>